<dbReference type="RefSeq" id="XP_009048914.1">
    <property type="nucleotide sequence ID" value="XM_009050666.1"/>
</dbReference>
<dbReference type="HOGENOM" id="CLU_445710_0_0_1"/>
<organism evidence="2 3">
    <name type="scientific">Lottia gigantea</name>
    <name type="common">Giant owl limpet</name>
    <dbReference type="NCBI Taxonomy" id="225164"/>
    <lineage>
        <taxon>Eukaryota</taxon>
        <taxon>Metazoa</taxon>
        <taxon>Spiralia</taxon>
        <taxon>Lophotrochozoa</taxon>
        <taxon>Mollusca</taxon>
        <taxon>Gastropoda</taxon>
        <taxon>Patellogastropoda</taxon>
        <taxon>Lottioidea</taxon>
        <taxon>Lottiidae</taxon>
        <taxon>Lottia</taxon>
    </lineage>
</organism>
<name>V4AT07_LOTGI</name>
<reference evidence="2 3" key="1">
    <citation type="journal article" date="2013" name="Nature">
        <title>Insights into bilaterian evolution from three spiralian genomes.</title>
        <authorList>
            <person name="Simakov O."/>
            <person name="Marletaz F."/>
            <person name="Cho S.J."/>
            <person name="Edsinger-Gonzales E."/>
            <person name="Havlak P."/>
            <person name="Hellsten U."/>
            <person name="Kuo D.H."/>
            <person name="Larsson T."/>
            <person name="Lv J."/>
            <person name="Arendt D."/>
            <person name="Savage R."/>
            <person name="Osoegawa K."/>
            <person name="de Jong P."/>
            <person name="Grimwood J."/>
            <person name="Chapman J.A."/>
            <person name="Shapiro H."/>
            <person name="Aerts A."/>
            <person name="Otillar R.P."/>
            <person name="Terry A.Y."/>
            <person name="Boore J.L."/>
            <person name="Grigoriev I.V."/>
            <person name="Lindberg D.R."/>
            <person name="Seaver E.C."/>
            <person name="Weisblat D.A."/>
            <person name="Putnam N.H."/>
            <person name="Rokhsar D.S."/>
        </authorList>
    </citation>
    <scope>NUCLEOTIDE SEQUENCE [LARGE SCALE GENOMIC DNA]</scope>
</reference>
<accession>V4AT07</accession>
<feature type="region of interest" description="Disordered" evidence="1">
    <location>
        <begin position="116"/>
        <end position="161"/>
    </location>
</feature>
<dbReference type="KEGG" id="lgi:LOTGIDRAFT_173199"/>
<dbReference type="Proteomes" id="UP000030746">
    <property type="component" value="Unassembled WGS sequence"/>
</dbReference>
<sequence>MPPPPPPPPPSPLLIKKNVQGQLSSLNECTTSEWFGCLLSPCYFASCPLYPDAICRQYQEEIDNVPINQTHKSLAKPDICGHCEEDYYQDGIRVDCIGSFREQLRELRLMMREQTSTISNGPSNSNSRSRNNPQRITPTVQTAPNTLTNSGPVPNVLSNSPTNIDSVVQVAPVPDLTGVNPNVQQPDMIGNFNEANQFSLSSPSEMPPNNPIETAPLIPSSPVVRPLDTPAATIPQVSDSLNQGASQPELKPSANTDPFDMFRVGGMNEPAVGSPVPPEINPIPTEGFNAFAEFGIDGPNEPVNAVPQMNPQPTAAELIPEINPKTVEPINPFADFGLGSPNEAQPNAQDTLNVPQNSEVPASQSLIPDVIPGPSQDFNAFAAFELGGPVEPIGNTQKIVPQSSRAIITPQQNKLPTATNVELQINSQPPSPAVANPPTESPTPFQVSACVKGYVRRNCTENACAGQTCHIPGARCFESNCGSCRAEWYLDGRLVDCSSECPPSTITAICTNPCSYMSCPAHPNAVCRSNKCGICTADFFVNNEQVSCDIPSDPCPAGQEPKGCVCFSKICPMDSQARCRIVGCGRNCKIQYYKAGLNGTENVSCGWYSRKRT</sequence>
<feature type="compositionally biased region" description="Polar residues" evidence="1">
    <location>
        <begin position="194"/>
        <end position="204"/>
    </location>
</feature>
<gene>
    <name evidence="2" type="ORF">LOTGIDRAFT_173199</name>
</gene>
<feature type="compositionally biased region" description="Low complexity" evidence="1">
    <location>
        <begin position="119"/>
        <end position="133"/>
    </location>
</feature>
<feature type="compositionally biased region" description="Polar residues" evidence="1">
    <location>
        <begin position="134"/>
        <end position="161"/>
    </location>
</feature>
<evidence type="ECO:0000313" key="2">
    <source>
        <dbReference type="EMBL" id="ESP00393.1"/>
    </source>
</evidence>
<evidence type="ECO:0000313" key="3">
    <source>
        <dbReference type="Proteomes" id="UP000030746"/>
    </source>
</evidence>
<dbReference type="AlphaFoldDB" id="V4AT07"/>
<dbReference type="OrthoDB" id="6131303at2759"/>
<dbReference type="GeneID" id="20242306"/>
<keyword evidence="3" id="KW-1185">Reference proteome</keyword>
<evidence type="ECO:0000256" key="1">
    <source>
        <dbReference type="SAM" id="MobiDB-lite"/>
    </source>
</evidence>
<feature type="region of interest" description="Disordered" evidence="1">
    <location>
        <begin position="194"/>
        <end position="228"/>
    </location>
</feature>
<protein>
    <submittedName>
        <fullName evidence="2">Uncharacterized protein</fullName>
    </submittedName>
</protein>
<dbReference type="OMA" id="DPIQMPI"/>
<proteinExistence type="predicted"/>
<dbReference type="EMBL" id="KB200718">
    <property type="protein sequence ID" value="ESP00393.1"/>
    <property type="molecule type" value="Genomic_DNA"/>
</dbReference>
<dbReference type="CTD" id="20242306"/>